<sequence>MSTVQEITKLQHRATADRPVYSPLEAYWKAFQEWRKRRRLQTELCRLTDRELMDIGTTRGEIDYVVSNRDIDPRGIRAEWVQYLPTLDGQIHPHWDKHLSETRVKPR</sequence>
<name>A0A1G6M706_9BRAD</name>
<dbReference type="AlphaFoldDB" id="A0A1G6M706"/>
<gene>
    <name evidence="2" type="ORF">SAMN05216337_1003161</name>
</gene>
<dbReference type="RefSeq" id="WP_092079680.1">
    <property type="nucleotide sequence ID" value="NZ_FMZW01000003.1"/>
</dbReference>
<protein>
    <recommendedName>
        <fullName evidence="1">YjiS-like domain-containing protein</fullName>
    </recommendedName>
</protein>
<proteinExistence type="predicted"/>
<evidence type="ECO:0000259" key="1">
    <source>
        <dbReference type="Pfam" id="PF06568"/>
    </source>
</evidence>
<feature type="domain" description="YjiS-like" evidence="1">
    <location>
        <begin position="28"/>
        <end position="63"/>
    </location>
</feature>
<accession>A0A1G6M706</accession>
<dbReference type="Proteomes" id="UP000199245">
    <property type="component" value="Unassembled WGS sequence"/>
</dbReference>
<evidence type="ECO:0000313" key="2">
    <source>
        <dbReference type="EMBL" id="SDC51348.1"/>
    </source>
</evidence>
<dbReference type="Pfam" id="PF06568">
    <property type="entry name" value="YjiS-like"/>
    <property type="match status" value="1"/>
</dbReference>
<evidence type="ECO:0000313" key="3">
    <source>
        <dbReference type="Proteomes" id="UP000199245"/>
    </source>
</evidence>
<dbReference type="InterPro" id="IPR009506">
    <property type="entry name" value="YjiS-like"/>
</dbReference>
<reference evidence="2 3" key="1">
    <citation type="submission" date="2016-10" db="EMBL/GenBank/DDBJ databases">
        <authorList>
            <person name="de Groot N.N."/>
        </authorList>
    </citation>
    <scope>NUCLEOTIDE SEQUENCE [LARGE SCALE GENOMIC DNA]</scope>
    <source>
        <strain evidence="2 3">R5</strain>
    </source>
</reference>
<dbReference type="EMBL" id="FMZW01000003">
    <property type="protein sequence ID" value="SDC51348.1"/>
    <property type="molecule type" value="Genomic_DNA"/>
</dbReference>
<organism evidence="2 3">
    <name type="scientific">Bradyrhizobium brasilense</name>
    <dbReference type="NCBI Taxonomy" id="1419277"/>
    <lineage>
        <taxon>Bacteria</taxon>
        <taxon>Pseudomonadati</taxon>
        <taxon>Pseudomonadota</taxon>
        <taxon>Alphaproteobacteria</taxon>
        <taxon>Hyphomicrobiales</taxon>
        <taxon>Nitrobacteraceae</taxon>
        <taxon>Bradyrhizobium</taxon>
    </lineage>
</organism>